<proteinExistence type="inferred from homology"/>
<dbReference type="InterPro" id="IPR055251">
    <property type="entry name" value="SOS1_NGEF_PH"/>
</dbReference>
<dbReference type="FunFam" id="1.20.58.60:FF:000120">
    <property type="entry name" value="proto-oncogene DBL isoform X1"/>
    <property type="match status" value="1"/>
</dbReference>
<dbReference type="SUPFAM" id="SSF50729">
    <property type="entry name" value="PH domain-like"/>
    <property type="match status" value="1"/>
</dbReference>
<evidence type="ECO:0000256" key="1">
    <source>
        <dbReference type="ARBA" id="ARBA00022658"/>
    </source>
</evidence>
<dbReference type="InterPro" id="IPR000219">
    <property type="entry name" value="DH_dom"/>
</dbReference>
<gene>
    <name evidence="7" type="ORF">PAL_GLEAN10007721</name>
</gene>
<evidence type="ECO:0000259" key="6">
    <source>
        <dbReference type="PROSITE" id="PS50191"/>
    </source>
</evidence>
<dbReference type="Gene3D" id="1.20.58.60">
    <property type="match status" value="1"/>
</dbReference>
<organism evidence="7 8">
    <name type="scientific">Pteropus alecto</name>
    <name type="common">Black flying fox</name>
    <dbReference type="NCBI Taxonomy" id="9402"/>
    <lineage>
        <taxon>Eukaryota</taxon>
        <taxon>Metazoa</taxon>
        <taxon>Chordata</taxon>
        <taxon>Craniata</taxon>
        <taxon>Vertebrata</taxon>
        <taxon>Euteleostomi</taxon>
        <taxon>Mammalia</taxon>
        <taxon>Eutheria</taxon>
        <taxon>Laurasiatheria</taxon>
        <taxon>Chiroptera</taxon>
        <taxon>Yinpterochiroptera</taxon>
        <taxon>Pteropodoidea</taxon>
        <taxon>Pteropodidae</taxon>
        <taxon>Pteropodinae</taxon>
        <taxon>Pteropus</taxon>
    </lineage>
</organism>
<dbReference type="InterPro" id="IPR036865">
    <property type="entry name" value="CRAL-TRIO_dom_sf"/>
</dbReference>
<dbReference type="SMART" id="SM00516">
    <property type="entry name" value="SEC14"/>
    <property type="match status" value="1"/>
</dbReference>
<feature type="domain" description="CRAL-TRIO" evidence="6">
    <location>
        <begin position="157"/>
        <end position="250"/>
    </location>
</feature>
<dbReference type="GO" id="GO:0016358">
    <property type="term" value="P:dendrite development"/>
    <property type="evidence" value="ECO:0007669"/>
    <property type="project" value="TreeGrafter"/>
</dbReference>
<dbReference type="InterPro" id="IPR051336">
    <property type="entry name" value="RhoGEF_Guanine_NuclExch_SF"/>
</dbReference>
<dbReference type="InterPro" id="IPR011993">
    <property type="entry name" value="PH-like_dom_sf"/>
</dbReference>
<dbReference type="SUPFAM" id="SSF52087">
    <property type="entry name" value="CRAL/TRIO domain"/>
    <property type="match status" value="1"/>
</dbReference>
<evidence type="ECO:0000256" key="2">
    <source>
        <dbReference type="ARBA" id="ARBA00049987"/>
    </source>
</evidence>
<dbReference type="FunCoup" id="L5JSD4">
    <property type="interactions" value="102"/>
</dbReference>
<dbReference type="InParanoid" id="L5JSD4"/>
<dbReference type="SUPFAM" id="SSF46966">
    <property type="entry name" value="Spectrin repeat"/>
    <property type="match status" value="1"/>
</dbReference>
<dbReference type="Pfam" id="PF23289">
    <property type="entry name" value="Spectrin_5"/>
    <property type="match status" value="1"/>
</dbReference>
<accession>L5JSD4</accession>
<dbReference type="CDD" id="cd00170">
    <property type="entry name" value="SEC14"/>
    <property type="match status" value="1"/>
</dbReference>
<evidence type="ECO:0000256" key="4">
    <source>
        <dbReference type="SAM" id="MobiDB-lite"/>
    </source>
</evidence>
<dbReference type="SMART" id="SM00150">
    <property type="entry name" value="SPEC"/>
    <property type="match status" value="1"/>
</dbReference>
<evidence type="ECO:0000313" key="8">
    <source>
        <dbReference type="Proteomes" id="UP000010552"/>
    </source>
</evidence>
<dbReference type="AlphaFoldDB" id="L5JSD4"/>
<dbReference type="PROSITE" id="PS50191">
    <property type="entry name" value="CRAL_TRIO"/>
    <property type="match status" value="1"/>
</dbReference>
<dbReference type="PANTHER" id="PTHR22826:SF146">
    <property type="entry name" value="PROTO-ONCOGENE DBL"/>
    <property type="match status" value="1"/>
</dbReference>
<feature type="region of interest" description="Disordered" evidence="4">
    <location>
        <begin position="899"/>
        <end position="929"/>
    </location>
</feature>
<evidence type="ECO:0000313" key="7">
    <source>
        <dbReference type="EMBL" id="ELK02215.1"/>
    </source>
</evidence>
<dbReference type="InterPro" id="IPR001251">
    <property type="entry name" value="CRAL-TRIO_dom"/>
</dbReference>
<feature type="domain" description="DH" evidence="5">
    <location>
        <begin position="656"/>
        <end position="746"/>
    </location>
</feature>
<feature type="coiled-coil region" evidence="3">
    <location>
        <begin position="405"/>
        <end position="435"/>
    </location>
</feature>
<sequence>MAAEDSRPYLGSPTLVPRHVLQAPAQRISVLGGRTLGLPLNQDRCTFVSTAQAIPLQVDMGMALQRLRIAERYGKNYLCLLQAVFVAESKLHLRVKDISHFLMQDIAFLSGGRGKDNAWIITFPENCNFRCIPEDVIVKVLTYLTSVARQNGSDSRFTIILDRRLDTWSSLKISLQKISASFPGNLHLVLVLRPTSFLQRTFTDIGFRFSHEDFMVKLPVVMLSSVSDLLAYIDDKQLTPELGGTLQYCHSEWIIFRNAIENFALTVKEMAQMLQSFGTELAETELPDDIPSIEEILAVRAERYHLLKNDITTVTKEGKVLLTNLEVPDTEEAVSSRLEHHQISGDWQTINKLLTQVHDMESAFDGFWEKHQMKMEQYLQLWKFEQDFQELVSEVEFLLNQQAELADVTGNISQIKQKIKKLENLDENSQDLLAKARFVILHGHRLAANHHYALDLICQRCNELRYLSDILVNEIKTKRIQLSRTFKMHKLLQQALQCCDEGECLLANQEIDKFQSKEDAQKALRDIEHFLEMALPFINYDPETLQYEFDIILSPELKIQMQTVQFKLENIRNIFENQQAGFRKLQDNHMRPMQFMVPSSNNMIRSQTPFFSPNPVKKTWRQNQSSVKIEAVHECRETRSSAQSSSLNNDNNLDILKNHVLNELIQTEKVYVRELFTVLLGYKAEMDNPDMFDLMPPLLRNKKDILFGNMAEIYEFHNKYELLKYSKGCEGFEKLKEALDTVLDLLKSVNDSMHQAAINGYIMDEVGITEYVKGDNRKFEIWYAGKEVYIIQAPTVDVKMTWLKEIRSILLKQQELMTIKEQERYNQLAQQDQNSSQRNDEIHQGAFIVPEETESVHTSNVVEVGEAIASAQAGATAVWTERTVEWSNNYFYSSCVNNEEEERPPMVDEKSKQKKRRPHSREQFADFNR</sequence>
<keyword evidence="8" id="KW-1185">Reference proteome</keyword>
<reference evidence="8" key="1">
    <citation type="journal article" date="2013" name="Science">
        <title>Comparative analysis of bat genomes provides insight into the evolution of flight and immunity.</title>
        <authorList>
            <person name="Zhang G."/>
            <person name="Cowled C."/>
            <person name="Shi Z."/>
            <person name="Huang Z."/>
            <person name="Bishop-Lilly K.A."/>
            <person name="Fang X."/>
            <person name="Wynne J.W."/>
            <person name="Xiong Z."/>
            <person name="Baker M.L."/>
            <person name="Zhao W."/>
            <person name="Tachedjian M."/>
            <person name="Zhu Y."/>
            <person name="Zhou P."/>
            <person name="Jiang X."/>
            <person name="Ng J."/>
            <person name="Yang L."/>
            <person name="Wu L."/>
            <person name="Xiao J."/>
            <person name="Feng Y."/>
            <person name="Chen Y."/>
            <person name="Sun X."/>
            <person name="Zhang Y."/>
            <person name="Marsh G.A."/>
            <person name="Crameri G."/>
            <person name="Broder C.C."/>
            <person name="Frey K.G."/>
            <person name="Wang L.F."/>
            <person name="Wang J."/>
        </authorList>
    </citation>
    <scope>NUCLEOTIDE SEQUENCE [LARGE SCALE GENOMIC DNA]</scope>
</reference>
<dbReference type="STRING" id="9402.L5JSD4"/>
<feature type="compositionally biased region" description="Basic and acidic residues" evidence="4">
    <location>
        <begin position="920"/>
        <end position="929"/>
    </location>
</feature>
<dbReference type="GO" id="GO:0005085">
    <property type="term" value="F:guanyl-nucleotide exchange factor activity"/>
    <property type="evidence" value="ECO:0007669"/>
    <property type="project" value="UniProtKB-KW"/>
</dbReference>
<dbReference type="PROSITE" id="PS50010">
    <property type="entry name" value="DH_2"/>
    <property type="match status" value="1"/>
</dbReference>
<dbReference type="GO" id="GO:0005737">
    <property type="term" value="C:cytoplasm"/>
    <property type="evidence" value="ECO:0007669"/>
    <property type="project" value="TreeGrafter"/>
</dbReference>
<dbReference type="PANTHER" id="PTHR22826">
    <property type="entry name" value="RHO GUANINE EXCHANGE FACTOR-RELATED"/>
    <property type="match status" value="1"/>
</dbReference>
<name>L5JSD4_PTEAL</name>
<keyword evidence="3" id="KW-0175">Coiled coil</keyword>
<dbReference type="InterPro" id="IPR056466">
    <property type="entry name" value="Spectrin_DBS"/>
</dbReference>
<dbReference type="InterPro" id="IPR018159">
    <property type="entry name" value="Spectrin/alpha-actinin"/>
</dbReference>
<evidence type="ECO:0000259" key="5">
    <source>
        <dbReference type="PROSITE" id="PS50010"/>
    </source>
</evidence>
<dbReference type="eggNOG" id="KOG4240">
    <property type="taxonomic scope" value="Eukaryota"/>
</dbReference>
<comment type="similarity">
    <text evidence="2">Belongs to the MCF2 family.</text>
</comment>
<keyword evidence="1" id="KW-0344">Guanine-nucleotide releasing factor</keyword>
<protein>
    <submittedName>
        <fullName evidence="7">Proto-oncogene DBL</fullName>
    </submittedName>
</protein>
<dbReference type="Pfam" id="PF13716">
    <property type="entry name" value="CRAL_TRIO_2"/>
    <property type="match status" value="1"/>
</dbReference>
<dbReference type="Pfam" id="PF22697">
    <property type="entry name" value="SOS1_NGEF_PH"/>
    <property type="match status" value="1"/>
</dbReference>
<dbReference type="SUPFAM" id="SSF48065">
    <property type="entry name" value="DBL homology domain (DH-domain)"/>
    <property type="match status" value="1"/>
</dbReference>
<evidence type="ECO:0000256" key="3">
    <source>
        <dbReference type="SAM" id="Coils"/>
    </source>
</evidence>
<dbReference type="EMBL" id="KB031147">
    <property type="protein sequence ID" value="ELK02215.1"/>
    <property type="molecule type" value="Genomic_DNA"/>
</dbReference>
<dbReference type="Gene3D" id="2.30.29.30">
    <property type="entry name" value="Pleckstrin-homology domain (PH domain)/Phosphotyrosine-binding domain (PTB)"/>
    <property type="match status" value="1"/>
</dbReference>
<dbReference type="Proteomes" id="UP000010552">
    <property type="component" value="Unassembled WGS sequence"/>
</dbReference>
<dbReference type="InterPro" id="IPR035899">
    <property type="entry name" value="DBL_dom_sf"/>
</dbReference>
<dbReference type="Gene3D" id="1.20.900.10">
    <property type="entry name" value="Dbl homology (DH) domain"/>
    <property type="match status" value="1"/>
</dbReference>